<dbReference type="InterPro" id="IPR021122">
    <property type="entry name" value="RNA_ligase_dom_REL/Rnl2"/>
</dbReference>
<name>A0A9P4XWR8_CRYP1</name>
<dbReference type="EMBL" id="MU032350">
    <property type="protein sequence ID" value="KAF3762742.1"/>
    <property type="molecule type" value="Genomic_DNA"/>
</dbReference>
<dbReference type="GO" id="GO:0016874">
    <property type="term" value="F:ligase activity"/>
    <property type="evidence" value="ECO:0007669"/>
    <property type="project" value="UniProtKB-KW"/>
</dbReference>
<dbReference type="SUPFAM" id="SSF56091">
    <property type="entry name" value="DNA ligase/mRNA capping enzyme, catalytic domain"/>
    <property type="match status" value="1"/>
</dbReference>
<comment type="caution">
    <text evidence="2">The sequence shown here is derived from an EMBL/GenBank/DDBJ whole genome shotgun (WGS) entry which is preliminary data.</text>
</comment>
<sequence>WTVVVYRGDFKVGQLVLYFEIDSFIPATNGRFSWEVSDTLTEFRGEKGYHVRSQMLGKQLSQGLVQQVGAMPEVNAVLEGLQKKHGVCKGTEMAMEMAFEDRIGVKKWEVPFEVQGQILGPAPSFFPRPASERVQNIPDLFTHRYLNEVFQVTEKLDGVSMTVYSVVRGSKWYKALPAVPVGPGQETQDVRFGVASANKGLDERGNDLYWNAAKRLGLPTRLHGIGGVQNVAIQGELVGPAIKRNSMRFPDSAEHNFFVFQIFDIDKQEYLPPVEVVDICERMALPHVPVLGYFKLRDFAASLNEILAKAEGVGTWGQTREGYVFKSVSSRKDFTFKVISNKWL</sequence>
<dbReference type="Gene3D" id="3.30.470.30">
    <property type="entry name" value="DNA ligase/mRNA capping enzyme"/>
    <property type="match status" value="1"/>
</dbReference>
<dbReference type="AlphaFoldDB" id="A0A9P4XWR8"/>
<feature type="domain" description="RNA ligase" evidence="1">
    <location>
        <begin position="149"/>
        <end position="339"/>
    </location>
</feature>
<evidence type="ECO:0000259" key="1">
    <source>
        <dbReference type="Pfam" id="PF09414"/>
    </source>
</evidence>
<reference evidence="2" key="1">
    <citation type="journal article" date="2020" name="Phytopathology">
        <title>Genome sequence of the chestnut blight fungus Cryphonectria parasitica EP155: A fundamental resource for an archetypical invasive plant pathogen.</title>
        <authorList>
            <person name="Crouch J.A."/>
            <person name="Dawe A."/>
            <person name="Aerts A."/>
            <person name="Barry K."/>
            <person name="Churchill A.C.L."/>
            <person name="Grimwood J."/>
            <person name="Hillman B."/>
            <person name="Milgroom M.G."/>
            <person name="Pangilinan J."/>
            <person name="Smith M."/>
            <person name="Salamov A."/>
            <person name="Schmutz J."/>
            <person name="Yadav J."/>
            <person name="Grigoriev I.V."/>
            <person name="Nuss D."/>
        </authorList>
    </citation>
    <scope>NUCLEOTIDE SEQUENCE</scope>
    <source>
        <strain evidence="2">EP155</strain>
    </source>
</reference>
<feature type="non-terminal residue" evidence="2">
    <location>
        <position position="344"/>
    </location>
</feature>
<proteinExistence type="predicted"/>
<dbReference type="Pfam" id="PF21189">
    <property type="entry name" value="PHA02142"/>
    <property type="match status" value="1"/>
</dbReference>
<dbReference type="OrthoDB" id="17053at2759"/>
<organism evidence="2 3">
    <name type="scientific">Cryphonectria parasitica (strain ATCC 38755 / EP155)</name>
    <dbReference type="NCBI Taxonomy" id="660469"/>
    <lineage>
        <taxon>Eukaryota</taxon>
        <taxon>Fungi</taxon>
        <taxon>Dikarya</taxon>
        <taxon>Ascomycota</taxon>
        <taxon>Pezizomycotina</taxon>
        <taxon>Sordariomycetes</taxon>
        <taxon>Sordariomycetidae</taxon>
        <taxon>Diaporthales</taxon>
        <taxon>Cryphonectriaceae</taxon>
        <taxon>Cryphonectria-Endothia species complex</taxon>
        <taxon>Cryphonectria</taxon>
    </lineage>
</organism>
<keyword evidence="3" id="KW-1185">Reference proteome</keyword>
<keyword evidence="2" id="KW-0436">Ligase</keyword>
<feature type="non-terminal residue" evidence="2">
    <location>
        <position position="1"/>
    </location>
</feature>
<evidence type="ECO:0000313" key="2">
    <source>
        <dbReference type="EMBL" id="KAF3762742.1"/>
    </source>
</evidence>
<evidence type="ECO:0000313" key="3">
    <source>
        <dbReference type="Proteomes" id="UP000803844"/>
    </source>
</evidence>
<gene>
    <name evidence="2" type="ORF">M406DRAFT_220506</name>
</gene>
<protein>
    <submittedName>
        <fullName evidence="2">DNA ligase/mRNA capping enzyme</fullName>
    </submittedName>
</protein>
<dbReference type="Proteomes" id="UP000803844">
    <property type="component" value="Unassembled WGS sequence"/>
</dbReference>
<accession>A0A9P4XWR8</accession>
<dbReference type="GeneID" id="63832695"/>
<dbReference type="Pfam" id="PF09414">
    <property type="entry name" value="RNA_ligase"/>
    <property type="match status" value="1"/>
</dbReference>
<dbReference type="RefSeq" id="XP_040773721.1">
    <property type="nucleotide sequence ID" value="XM_040915566.1"/>
</dbReference>